<evidence type="ECO:0000313" key="3">
    <source>
        <dbReference type="EMBL" id="CCM64226.1"/>
    </source>
</evidence>
<evidence type="ECO:0000313" key="4">
    <source>
        <dbReference type="Proteomes" id="UP000018291"/>
    </source>
</evidence>
<dbReference type="eggNOG" id="COG1403">
    <property type="taxonomic scope" value="Bacteria"/>
</dbReference>
<dbReference type="EMBL" id="CANL01000029">
    <property type="protein sequence ID" value="CCM64226.1"/>
    <property type="molecule type" value="Genomic_DNA"/>
</dbReference>
<feature type="region of interest" description="Disordered" evidence="1">
    <location>
        <begin position="441"/>
        <end position="587"/>
    </location>
</feature>
<organism evidence="3 4">
    <name type="scientific">Candidatus Neomicrothrix parvicella RN1</name>
    <dbReference type="NCBI Taxonomy" id="1229780"/>
    <lineage>
        <taxon>Bacteria</taxon>
        <taxon>Bacillati</taxon>
        <taxon>Actinomycetota</taxon>
        <taxon>Acidimicrobiia</taxon>
        <taxon>Acidimicrobiales</taxon>
        <taxon>Microthrixaceae</taxon>
        <taxon>Candidatus Neomicrothrix</taxon>
    </lineage>
</organism>
<evidence type="ECO:0000259" key="2">
    <source>
        <dbReference type="Pfam" id="PF02720"/>
    </source>
</evidence>
<dbReference type="AlphaFoldDB" id="R4Z4J9"/>
<feature type="domain" description="DUF222" evidence="2">
    <location>
        <begin position="72"/>
        <end position="295"/>
    </location>
</feature>
<proteinExistence type="predicted"/>
<evidence type="ECO:0000256" key="1">
    <source>
        <dbReference type="SAM" id="MobiDB-lite"/>
    </source>
</evidence>
<accession>R4Z4J9</accession>
<protein>
    <recommendedName>
        <fullName evidence="2">DUF222 domain-containing protein</fullName>
    </recommendedName>
</protein>
<gene>
    <name evidence="3" type="ORF">BN381_350086</name>
</gene>
<dbReference type="InterPro" id="IPR003870">
    <property type="entry name" value="DUF222"/>
</dbReference>
<dbReference type="HOGENOM" id="CLU_464383_0_0_11"/>
<sequence>MCQVVFRRDARALIDPILTCFVVTGILYDGNMSSKVLLTGAATAIDQANTALDSLFAAGVAPADGKDAIMWLREVEVLRRRVDSAATLLVGVIDQRALHVDDGHASAGTMAQHVARLSGAESSARQKTAKACRDLPMLADAWSNGEIGTDQMHLLGRVHSNERVAPAMEARQDELLADANNMSAKQFEMKTRRWERLIDEDGPEPANERNHKNRNATLRPNPWDSSWDLTGFFASLQGVEMREIFDVFVEAEFQADWAEAKARLGDAVTGADLNRTPAQRRADALFRIFQVAATAPDGAIPPGFIHNIHWSAAAFEEMLRSMEHDRPPKFDPDDFMCRSQDGHDVDPTEAGVTTLFSQFRRIVVDANGVVIDLGRARRFTGSARTAATAPHTCCVWPGCHVSLSACEVDHLIEHSRNGPTNPSNASPLCWLCRIRHNAANTTAGNRRASPSDATRGAPGTPPDPTAVSWSEAPANPASRAAMVVRRANRGREMRPHGGGASGRRRSGTPGPRFASNTGGGRTRWCTRWPRGTEAPVRPRTMRPLRPSPWPSTRDGGPPDRRWPCCGRRGAPSAWRTTAATGHRPDGA</sequence>
<name>R4Z4J9_9ACTN</name>
<dbReference type="Proteomes" id="UP000018291">
    <property type="component" value="Unassembled WGS sequence"/>
</dbReference>
<dbReference type="Pfam" id="PF02720">
    <property type="entry name" value="DUF222"/>
    <property type="match status" value="1"/>
</dbReference>
<feature type="region of interest" description="Disordered" evidence="1">
    <location>
        <begin position="200"/>
        <end position="220"/>
    </location>
</feature>
<keyword evidence="4" id="KW-1185">Reference proteome</keyword>
<dbReference type="CDD" id="cd00085">
    <property type="entry name" value="HNHc"/>
    <property type="match status" value="1"/>
</dbReference>
<reference evidence="3 4" key="1">
    <citation type="journal article" date="2013" name="ISME J.">
        <title>Metabolic model for the filamentous 'Candidatus Microthrix parvicella' based on genomic and metagenomic analyses.</title>
        <authorList>
            <person name="Jon McIlroy S."/>
            <person name="Kristiansen R."/>
            <person name="Albertsen M."/>
            <person name="Michael Karst S."/>
            <person name="Rossetti S."/>
            <person name="Lund Nielsen J."/>
            <person name="Tandoi V."/>
            <person name="James Seviour R."/>
            <person name="Nielsen P.H."/>
        </authorList>
    </citation>
    <scope>NUCLEOTIDE SEQUENCE [LARGE SCALE GENOMIC DNA]</scope>
    <source>
        <strain evidence="3 4">RN1</strain>
    </source>
</reference>
<dbReference type="Gene3D" id="1.10.30.50">
    <property type="match status" value="1"/>
</dbReference>
<comment type="caution">
    <text evidence="3">The sequence shown here is derived from an EMBL/GenBank/DDBJ whole genome shotgun (WGS) entry which is preliminary data.</text>
</comment>
<dbReference type="STRING" id="1229780.BN381_350086"/>
<dbReference type="InterPro" id="IPR003615">
    <property type="entry name" value="HNH_nuc"/>
</dbReference>